<evidence type="ECO:0000313" key="3">
    <source>
        <dbReference type="EMBL" id="KAK6501732.1"/>
    </source>
</evidence>
<feature type="domain" description="Protein kinase" evidence="2">
    <location>
        <begin position="354"/>
        <end position="554"/>
    </location>
</feature>
<dbReference type="PANTHER" id="PTHR37171:SF1">
    <property type="entry name" value="SERINE_THREONINE-PROTEIN KINASE YRZF-RELATED"/>
    <property type="match status" value="1"/>
</dbReference>
<dbReference type="InterPro" id="IPR000719">
    <property type="entry name" value="Prot_kinase_dom"/>
</dbReference>
<dbReference type="Proteomes" id="UP001370758">
    <property type="component" value="Unassembled WGS sequence"/>
</dbReference>
<dbReference type="EMBL" id="JAVHJL010000006">
    <property type="protein sequence ID" value="KAK6501732.1"/>
    <property type="molecule type" value="Genomic_DNA"/>
</dbReference>
<proteinExistence type="predicted"/>
<protein>
    <recommendedName>
        <fullName evidence="2">Protein kinase domain-containing protein</fullName>
    </recommendedName>
</protein>
<evidence type="ECO:0000259" key="2">
    <source>
        <dbReference type="PROSITE" id="PS50011"/>
    </source>
</evidence>
<feature type="region of interest" description="Disordered" evidence="1">
    <location>
        <begin position="293"/>
        <end position="326"/>
    </location>
</feature>
<sequence>METIEELLSHPLAQILCTPGTRNSGPGSSKHDFIDRNLLFPWKSFTTEVQNTIKNADLSNKLTVTDHPEGELVMVGNKHGLIGRFQANVRSVLGRAFNASPNEKLNRIRFGDSQVVSSYRDMGEADVLMVTYPLLQPQRTTCRVVGLFKTFWTQEYIGYARASEISTPDYSDNDNGVDPRVGLICLESPIGQLSRYMVKRKLRYGFLSTYEHTIFVKRTGRTRFEISDPIKWDDVSPTVRQCFFHIGTLGAGDDYSYHDSDTEETLQMLRRGRLNEKGAPLTNFPNDCCDTPGDTPGECHGDDEDEDHGGQVVAGPSGEQTTRPAPSEMEAATHNITTAVGTPEMTTFHLKGLTVQSVIFGEGRISQHFFEIQKTLHTNSKRGKRVLVGTFNGVERIAKYFPATEIESYRDERDAYLILPQTRHFPQMLAFGDIVLSQDLRDGHIIILSKEKGVPLDYEMIDEMIQSERLLVREGIISAVRVLRSAGARHGDPGPQNVLWDRDSGHLVMLDFEFMRKSGRNVPADHWEVDRILGWEWSQELKRTHKQMSMRAQP</sequence>
<dbReference type="GO" id="GO:0005524">
    <property type="term" value="F:ATP binding"/>
    <property type="evidence" value="ECO:0007669"/>
    <property type="project" value="InterPro"/>
</dbReference>
<gene>
    <name evidence="3" type="ORF">TWF481_009559</name>
</gene>
<dbReference type="SUPFAM" id="SSF56112">
    <property type="entry name" value="Protein kinase-like (PK-like)"/>
    <property type="match status" value="1"/>
</dbReference>
<dbReference type="InterPro" id="IPR011009">
    <property type="entry name" value="Kinase-like_dom_sf"/>
</dbReference>
<name>A0AAV9W689_9PEZI</name>
<accession>A0AAV9W689</accession>
<dbReference type="PANTHER" id="PTHR37171">
    <property type="entry name" value="SERINE/THREONINE-PROTEIN KINASE YRZF-RELATED"/>
    <property type="match status" value="1"/>
</dbReference>
<evidence type="ECO:0000313" key="4">
    <source>
        <dbReference type="Proteomes" id="UP001370758"/>
    </source>
</evidence>
<dbReference type="PROSITE" id="PS50011">
    <property type="entry name" value="PROTEIN_KINASE_DOM"/>
    <property type="match status" value="1"/>
</dbReference>
<evidence type="ECO:0000256" key="1">
    <source>
        <dbReference type="SAM" id="MobiDB-lite"/>
    </source>
</evidence>
<dbReference type="InterPro" id="IPR052396">
    <property type="entry name" value="Meiotic_Drive_Suppr_Kinase"/>
</dbReference>
<dbReference type="GO" id="GO:0004672">
    <property type="term" value="F:protein kinase activity"/>
    <property type="evidence" value="ECO:0007669"/>
    <property type="project" value="InterPro"/>
</dbReference>
<reference evidence="3 4" key="1">
    <citation type="submission" date="2023-08" db="EMBL/GenBank/DDBJ databases">
        <authorList>
            <person name="Palmer J.M."/>
        </authorList>
    </citation>
    <scope>NUCLEOTIDE SEQUENCE [LARGE SCALE GENOMIC DNA]</scope>
    <source>
        <strain evidence="3 4">TWF481</strain>
    </source>
</reference>
<dbReference type="AlphaFoldDB" id="A0AAV9W689"/>
<organism evidence="3 4">
    <name type="scientific">Arthrobotrys musiformis</name>
    <dbReference type="NCBI Taxonomy" id="47236"/>
    <lineage>
        <taxon>Eukaryota</taxon>
        <taxon>Fungi</taxon>
        <taxon>Dikarya</taxon>
        <taxon>Ascomycota</taxon>
        <taxon>Pezizomycotina</taxon>
        <taxon>Orbiliomycetes</taxon>
        <taxon>Orbiliales</taxon>
        <taxon>Orbiliaceae</taxon>
        <taxon>Arthrobotrys</taxon>
    </lineage>
</organism>
<keyword evidence="4" id="KW-1185">Reference proteome</keyword>
<comment type="caution">
    <text evidence="3">The sequence shown here is derived from an EMBL/GenBank/DDBJ whole genome shotgun (WGS) entry which is preliminary data.</text>
</comment>